<dbReference type="EMBL" id="KT307976">
    <property type="protein sequence ID" value="ALA13354.1"/>
    <property type="molecule type" value="Genomic_DNA"/>
</dbReference>
<sequence>MELKTVYGVYEHHYEEAPILVIVFEHQKEAEDFRDAMNDKHEGVIFHYIENIQFKPREIW</sequence>
<accession>A0A0K2D0K1</accession>
<evidence type="ECO:0000313" key="1">
    <source>
        <dbReference type="EMBL" id="ALA13354.1"/>
    </source>
</evidence>
<dbReference type="RefSeq" id="YP_009206545.1">
    <property type="nucleotide sequence ID" value="NC_028887.1"/>
</dbReference>
<keyword evidence="2" id="KW-1185">Reference proteome</keyword>
<evidence type="ECO:0000313" key="2">
    <source>
        <dbReference type="Proteomes" id="UP000204647"/>
    </source>
</evidence>
<name>A0A0K2D0K1_9CAUD</name>
<dbReference type="OrthoDB" id="40925at10239"/>
<dbReference type="GeneID" id="26632953"/>
<organism evidence="1 2">
    <name type="scientific">Bacillus phage AvesoBmore</name>
    <dbReference type="NCBI Taxonomy" id="1698451"/>
    <lineage>
        <taxon>Viruses</taxon>
        <taxon>Duplodnaviria</taxon>
        <taxon>Heunggongvirae</taxon>
        <taxon>Uroviricota</taxon>
        <taxon>Caudoviricetes</taxon>
        <taxon>Herelleviridae</taxon>
        <taxon>Bastillevirinae</taxon>
        <taxon>Bequatrovirus</taxon>
        <taxon>Bequatrovirus avesobmore</taxon>
    </lineage>
</organism>
<gene>
    <name evidence="1" type="ORF">AVESOBMORE_190</name>
</gene>
<dbReference type="Proteomes" id="UP000204647">
    <property type="component" value="Segment"/>
</dbReference>
<proteinExistence type="predicted"/>
<dbReference type="KEGG" id="vg:26632953"/>
<protein>
    <submittedName>
        <fullName evidence="1">Uncharacterized protein</fullName>
    </submittedName>
</protein>
<reference evidence="1 2" key="1">
    <citation type="journal article" date="2015" name="Genome Announc.">
        <title>Genome Sequences of Two Bacillus cereus Group Bacteriophages, Eyuki and AvesoBmore.</title>
        <authorList>
            <person name="Erill I."/>
            <person name="Caruso S.M."/>
        </authorList>
    </citation>
    <scope>NUCLEOTIDE SEQUENCE [LARGE SCALE GENOMIC DNA]</scope>
</reference>